<dbReference type="STRING" id="6669.E9GXJ3"/>
<keyword evidence="7" id="KW-1185">Reference proteome</keyword>
<dbReference type="GO" id="GO:0048278">
    <property type="term" value="P:vesicle docking"/>
    <property type="evidence" value="ECO:0000318"/>
    <property type="project" value="GO_Central"/>
</dbReference>
<dbReference type="InterPro" id="IPR000727">
    <property type="entry name" value="T_SNARE_dom"/>
</dbReference>
<evidence type="ECO:0000256" key="1">
    <source>
        <dbReference type="ARBA" id="ARBA00004211"/>
    </source>
</evidence>
<feature type="domain" description="T-SNARE coiled-coil homology" evidence="5">
    <location>
        <begin position="116"/>
        <end position="178"/>
    </location>
</feature>
<name>E9GXJ3_DAPPU</name>
<evidence type="ECO:0000256" key="3">
    <source>
        <dbReference type="SAM" id="Coils"/>
    </source>
</evidence>
<dbReference type="SUPFAM" id="SSF58038">
    <property type="entry name" value="SNARE fusion complex"/>
    <property type="match status" value="1"/>
</dbReference>
<reference evidence="6 7" key="1">
    <citation type="journal article" date="2011" name="Science">
        <title>The ecoresponsive genome of Daphnia pulex.</title>
        <authorList>
            <person name="Colbourne J.K."/>
            <person name="Pfrender M.E."/>
            <person name="Gilbert D."/>
            <person name="Thomas W.K."/>
            <person name="Tucker A."/>
            <person name="Oakley T.H."/>
            <person name="Tokishita S."/>
            <person name="Aerts A."/>
            <person name="Arnold G.J."/>
            <person name="Basu M.K."/>
            <person name="Bauer D.J."/>
            <person name="Caceres C.E."/>
            <person name="Carmel L."/>
            <person name="Casola C."/>
            <person name="Choi J.H."/>
            <person name="Detter J.C."/>
            <person name="Dong Q."/>
            <person name="Dusheyko S."/>
            <person name="Eads B.D."/>
            <person name="Frohlich T."/>
            <person name="Geiler-Samerotte K.A."/>
            <person name="Gerlach D."/>
            <person name="Hatcher P."/>
            <person name="Jogdeo S."/>
            <person name="Krijgsveld J."/>
            <person name="Kriventseva E.V."/>
            <person name="Kultz D."/>
            <person name="Laforsch C."/>
            <person name="Lindquist E."/>
            <person name="Lopez J."/>
            <person name="Manak J.R."/>
            <person name="Muller J."/>
            <person name="Pangilinan J."/>
            <person name="Patwardhan R.P."/>
            <person name="Pitluck S."/>
            <person name="Pritham E.J."/>
            <person name="Rechtsteiner A."/>
            <person name="Rho M."/>
            <person name="Rogozin I.B."/>
            <person name="Sakarya O."/>
            <person name="Salamov A."/>
            <person name="Schaack S."/>
            <person name="Shapiro H."/>
            <person name="Shiga Y."/>
            <person name="Skalitzky C."/>
            <person name="Smith Z."/>
            <person name="Souvorov A."/>
            <person name="Sung W."/>
            <person name="Tang Z."/>
            <person name="Tsuchiya D."/>
            <person name="Tu H."/>
            <person name="Vos H."/>
            <person name="Wang M."/>
            <person name="Wolf Y.I."/>
            <person name="Yamagata H."/>
            <person name="Yamada T."/>
            <person name="Ye Y."/>
            <person name="Shaw J.R."/>
            <person name="Andrews J."/>
            <person name="Crease T.J."/>
            <person name="Tang H."/>
            <person name="Lucas S.M."/>
            <person name="Robertson H.M."/>
            <person name="Bork P."/>
            <person name="Koonin E.V."/>
            <person name="Zdobnov E.M."/>
            <person name="Grigoriev I.V."/>
            <person name="Lynch M."/>
            <person name="Boore J.L."/>
        </authorList>
    </citation>
    <scope>NUCLEOTIDE SEQUENCE [LARGE SCALE GENOMIC DNA]</scope>
</reference>
<keyword evidence="3" id="KW-0175">Coiled coil</keyword>
<dbReference type="InterPro" id="IPR045242">
    <property type="entry name" value="Syntaxin"/>
</dbReference>
<evidence type="ECO:0000256" key="2">
    <source>
        <dbReference type="ARBA" id="ARBA00009063"/>
    </source>
</evidence>
<evidence type="ECO:0000259" key="5">
    <source>
        <dbReference type="PROSITE" id="PS50192"/>
    </source>
</evidence>
<organism evidence="6 7">
    <name type="scientific">Daphnia pulex</name>
    <name type="common">Water flea</name>
    <dbReference type="NCBI Taxonomy" id="6669"/>
    <lineage>
        <taxon>Eukaryota</taxon>
        <taxon>Metazoa</taxon>
        <taxon>Ecdysozoa</taxon>
        <taxon>Arthropoda</taxon>
        <taxon>Crustacea</taxon>
        <taxon>Branchiopoda</taxon>
        <taxon>Diplostraca</taxon>
        <taxon>Cladocera</taxon>
        <taxon>Anomopoda</taxon>
        <taxon>Daphniidae</taxon>
        <taxon>Daphnia</taxon>
    </lineage>
</organism>
<evidence type="ECO:0000313" key="7">
    <source>
        <dbReference type="Proteomes" id="UP000000305"/>
    </source>
</evidence>
<dbReference type="PANTHER" id="PTHR19957:SF38">
    <property type="entry name" value="LD27581P"/>
    <property type="match status" value="1"/>
</dbReference>
<dbReference type="GO" id="GO:0012505">
    <property type="term" value="C:endomembrane system"/>
    <property type="evidence" value="ECO:0000318"/>
    <property type="project" value="GO_Central"/>
</dbReference>
<dbReference type="KEGG" id="dpx:DAPPUDRAFT_306653"/>
<dbReference type="PROSITE" id="PS50192">
    <property type="entry name" value="T_SNARE"/>
    <property type="match status" value="1"/>
</dbReference>
<dbReference type="GO" id="GO:0006906">
    <property type="term" value="P:vesicle fusion"/>
    <property type="evidence" value="ECO:0000318"/>
    <property type="project" value="GO_Central"/>
</dbReference>
<dbReference type="AlphaFoldDB" id="E9GXJ3"/>
<dbReference type="CDD" id="cd15840">
    <property type="entry name" value="SNARE_Qa"/>
    <property type="match status" value="1"/>
</dbReference>
<dbReference type="SMART" id="SM00397">
    <property type="entry name" value="t_SNARE"/>
    <property type="match status" value="1"/>
</dbReference>
<dbReference type="InParanoid" id="E9GXJ3"/>
<gene>
    <name evidence="6" type="ORF">DAPPUDRAFT_306653</name>
</gene>
<dbReference type="Proteomes" id="UP000000305">
    <property type="component" value="Unassembled WGS sequence"/>
</dbReference>
<proteinExistence type="inferred from homology"/>
<dbReference type="PANTHER" id="PTHR19957">
    <property type="entry name" value="SYNTAXIN"/>
    <property type="match status" value="1"/>
</dbReference>
<dbReference type="GO" id="GO:0031201">
    <property type="term" value="C:SNARE complex"/>
    <property type="evidence" value="ECO:0000318"/>
    <property type="project" value="GO_Central"/>
</dbReference>
<accession>E9GXJ3</accession>
<feature type="coiled-coil region" evidence="3">
    <location>
        <begin position="18"/>
        <end position="45"/>
    </location>
</feature>
<dbReference type="GO" id="GO:0000149">
    <property type="term" value="F:SNARE binding"/>
    <property type="evidence" value="ECO:0000318"/>
    <property type="project" value="GO_Central"/>
</dbReference>
<dbReference type="GO" id="GO:0006886">
    <property type="term" value="P:intracellular protein transport"/>
    <property type="evidence" value="ECO:0000318"/>
    <property type="project" value="GO_Central"/>
</dbReference>
<comment type="similarity">
    <text evidence="2">Belongs to the syntaxin family.</text>
</comment>
<dbReference type="PROSITE" id="PS00914">
    <property type="entry name" value="SYNTAXIN"/>
    <property type="match status" value="1"/>
</dbReference>
<evidence type="ECO:0000313" key="6">
    <source>
        <dbReference type="EMBL" id="EFX75798.1"/>
    </source>
</evidence>
<protein>
    <recommendedName>
        <fullName evidence="5">t-SNARE coiled-coil homology domain-containing protein</fullName>
    </recommendedName>
</protein>
<sequence length="207" mass="23742">MADFNDSQSQFFYQPAAAEEWIRQYQRIDRQLAELQLRLENGNDLDFIHKTVSGHLQELKCLYSSLLGSEHDDLGKRKMVIELIATATRLLSQIEQRKQFKDRLTPVFPNTGNQQMKIEEHKLLGMKQLHRSVESLNDVFKSLAQHVADQDSLVDSIESQIEWANENTNEGCQQLIEAKSSQNGKRWLIAKFTLVATFIVGVGLLLI</sequence>
<comment type="subcellular location">
    <subcellularLocation>
        <location evidence="1">Membrane</location>
        <topology evidence="1">Single-pass type IV membrane protein</topology>
    </subcellularLocation>
</comment>
<dbReference type="HOGENOM" id="CLU_1327575_0_0_1"/>
<keyword evidence="4" id="KW-0472">Membrane</keyword>
<keyword evidence="4" id="KW-1133">Transmembrane helix</keyword>
<keyword evidence="4" id="KW-0812">Transmembrane</keyword>
<dbReference type="InterPro" id="IPR006012">
    <property type="entry name" value="Syntaxin/epimorphin_CS"/>
</dbReference>
<dbReference type="Gene3D" id="1.20.5.110">
    <property type="match status" value="1"/>
</dbReference>
<dbReference type="GO" id="GO:0005484">
    <property type="term" value="F:SNAP receptor activity"/>
    <property type="evidence" value="ECO:0000318"/>
    <property type="project" value="GO_Central"/>
</dbReference>
<dbReference type="OrthoDB" id="364348at2759"/>
<feature type="transmembrane region" description="Helical" evidence="4">
    <location>
        <begin position="188"/>
        <end position="206"/>
    </location>
</feature>
<evidence type="ECO:0000256" key="4">
    <source>
        <dbReference type="SAM" id="Phobius"/>
    </source>
</evidence>
<dbReference type="EMBL" id="GL732573">
    <property type="protein sequence ID" value="EFX75798.1"/>
    <property type="molecule type" value="Genomic_DNA"/>
</dbReference>